<dbReference type="InterPro" id="IPR003439">
    <property type="entry name" value="ABC_transporter-like_ATP-bd"/>
</dbReference>
<sequence>MSEDADVPAASHPVATVDDVALAFGDVTVFDDVSFTLESGTVTAVVGPNGSGKSTLLRVLAGLLPATEGSVAVAATGDRPIGFCPQEPAFRSGFTVRETLSFYAELLADDPDVDETLELVGLDGVADRRVGALSGGMKRLLGMAGAVLGDPPLLVLDEPASGLDPAMRRHIFETADAFADRGVAVVLATHHLVGAETADRLLVLDRSDVIADGPPQSVIEDAGAETLEAAFRGMVGDERTVRAGRTGTDGQAESEGSNPETEDDA</sequence>
<evidence type="ECO:0000313" key="5">
    <source>
        <dbReference type="EMBL" id="SDM61414.1"/>
    </source>
</evidence>
<name>A0A1G9UNH3_9EURY</name>
<dbReference type="SMART" id="SM00382">
    <property type="entry name" value="AAA"/>
    <property type="match status" value="1"/>
</dbReference>
<evidence type="ECO:0000259" key="4">
    <source>
        <dbReference type="PROSITE" id="PS50893"/>
    </source>
</evidence>
<dbReference type="PANTHER" id="PTHR43038:SF3">
    <property type="entry name" value="ABC TRANSPORTER G FAMILY MEMBER 20 ISOFORM X1"/>
    <property type="match status" value="1"/>
</dbReference>
<keyword evidence="2" id="KW-0067">ATP-binding</keyword>
<evidence type="ECO:0000256" key="2">
    <source>
        <dbReference type="ARBA" id="ARBA00022840"/>
    </source>
</evidence>
<evidence type="ECO:0000256" key="1">
    <source>
        <dbReference type="ARBA" id="ARBA00022741"/>
    </source>
</evidence>
<feature type="region of interest" description="Disordered" evidence="3">
    <location>
        <begin position="238"/>
        <end position="265"/>
    </location>
</feature>
<dbReference type="GO" id="GO:0005524">
    <property type="term" value="F:ATP binding"/>
    <property type="evidence" value="ECO:0007669"/>
    <property type="project" value="UniProtKB-KW"/>
</dbReference>
<feature type="domain" description="ABC transporter" evidence="4">
    <location>
        <begin position="15"/>
        <end position="231"/>
    </location>
</feature>
<dbReference type="Gene3D" id="3.40.50.300">
    <property type="entry name" value="P-loop containing nucleotide triphosphate hydrolases"/>
    <property type="match status" value="1"/>
</dbReference>
<keyword evidence="6" id="KW-1185">Reference proteome</keyword>
<dbReference type="OrthoDB" id="18209at2157"/>
<evidence type="ECO:0000256" key="3">
    <source>
        <dbReference type="SAM" id="MobiDB-lite"/>
    </source>
</evidence>
<accession>A0A1G9UNH3</accession>
<gene>
    <name evidence="5" type="ORF">SAMN05192554_104228</name>
</gene>
<dbReference type="PANTHER" id="PTHR43038">
    <property type="entry name" value="ATP-BINDING CASSETTE, SUB-FAMILY H, MEMBER 1"/>
    <property type="match status" value="1"/>
</dbReference>
<organism evidence="5 6">
    <name type="scientific">Haloarchaeobius iranensis</name>
    <dbReference type="NCBI Taxonomy" id="996166"/>
    <lineage>
        <taxon>Archaea</taxon>
        <taxon>Methanobacteriati</taxon>
        <taxon>Methanobacteriota</taxon>
        <taxon>Stenosarchaea group</taxon>
        <taxon>Halobacteria</taxon>
        <taxon>Halobacteriales</taxon>
        <taxon>Halorubellaceae</taxon>
        <taxon>Haloarchaeobius</taxon>
    </lineage>
</organism>
<dbReference type="RefSeq" id="WP_089731994.1">
    <property type="nucleotide sequence ID" value="NZ_FNIA01000004.1"/>
</dbReference>
<evidence type="ECO:0000313" key="6">
    <source>
        <dbReference type="Proteomes" id="UP000199370"/>
    </source>
</evidence>
<dbReference type="GO" id="GO:0016887">
    <property type="term" value="F:ATP hydrolysis activity"/>
    <property type="evidence" value="ECO:0007669"/>
    <property type="project" value="InterPro"/>
</dbReference>
<dbReference type="Proteomes" id="UP000199370">
    <property type="component" value="Unassembled WGS sequence"/>
</dbReference>
<dbReference type="InterPro" id="IPR003593">
    <property type="entry name" value="AAA+_ATPase"/>
</dbReference>
<dbReference type="PROSITE" id="PS00211">
    <property type="entry name" value="ABC_TRANSPORTER_1"/>
    <property type="match status" value="1"/>
</dbReference>
<proteinExistence type="predicted"/>
<dbReference type="AlphaFoldDB" id="A0A1G9UNH3"/>
<dbReference type="STRING" id="996166.SAMN05192554_104228"/>
<reference evidence="5 6" key="1">
    <citation type="submission" date="2016-10" db="EMBL/GenBank/DDBJ databases">
        <authorList>
            <person name="de Groot N.N."/>
        </authorList>
    </citation>
    <scope>NUCLEOTIDE SEQUENCE [LARGE SCALE GENOMIC DNA]</scope>
    <source>
        <strain evidence="6">EB21,IBRC-M 10013,KCTC 4048</strain>
    </source>
</reference>
<dbReference type="InterPro" id="IPR017871">
    <property type="entry name" value="ABC_transporter-like_CS"/>
</dbReference>
<protein>
    <submittedName>
        <fullName evidence="5">ABC-type multidrug transport system, ATPase component</fullName>
    </submittedName>
</protein>
<keyword evidence="1" id="KW-0547">Nucleotide-binding</keyword>
<dbReference type="EMBL" id="FNIA01000004">
    <property type="protein sequence ID" value="SDM61414.1"/>
    <property type="molecule type" value="Genomic_DNA"/>
</dbReference>
<dbReference type="InterPro" id="IPR027417">
    <property type="entry name" value="P-loop_NTPase"/>
</dbReference>
<dbReference type="CDD" id="cd03230">
    <property type="entry name" value="ABC_DR_subfamily_A"/>
    <property type="match status" value="1"/>
</dbReference>
<dbReference type="PROSITE" id="PS50893">
    <property type="entry name" value="ABC_TRANSPORTER_2"/>
    <property type="match status" value="1"/>
</dbReference>
<dbReference type="SUPFAM" id="SSF52540">
    <property type="entry name" value="P-loop containing nucleoside triphosphate hydrolases"/>
    <property type="match status" value="1"/>
</dbReference>
<feature type="compositionally biased region" description="Polar residues" evidence="3">
    <location>
        <begin position="248"/>
        <end position="259"/>
    </location>
</feature>
<dbReference type="Pfam" id="PF00005">
    <property type="entry name" value="ABC_tran"/>
    <property type="match status" value="1"/>
</dbReference>